<evidence type="ECO:0000256" key="7">
    <source>
        <dbReference type="ARBA" id="ARBA00023328"/>
    </source>
</evidence>
<dbReference type="InterPro" id="IPR018464">
    <property type="entry name" value="CENP-O"/>
</dbReference>
<comment type="subcellular location">
    <subcellularLocation>
        <location evidence="2">Chromosome</location>
        <location evidence="2">Centromere</location>
    </subcellularLocation>
    <subcellularLocation>
        <location evidence="1">Nucleus</location>
    </subcellularLocation>
</comment>
<dbReference type="GO" id="GO:0031511">
    <property type="term" value="C:Mis6-Sim4 complex"/>
    <property type="evidence" value="ECO:0007669"/>
    <property type="project" value="TreeGrafter"/>
</dbReference>
<protein>
    <recommendedName>
        <fullName evidence="4">Centromere protein O</fullName>
    </recommendedName>
</protein>
<evidence type="ECO:0000256" key="9">
    <source>
        <dbReference type="SAM" id="MobiDB-lite"/>
    </source>
</evidence>
<evidence type="ECO:0000313" key="11">
    <source>
        <dbReference type="Proteomes" id="UP001178461"/>
    </source>
</evidence>
<evidence type="ECO:0000313" key="10">
    <source>
        <dbReference type="EMBL" id="CAI5771500.1"/>
    </source>
</evidence>
<name>A0AA35K4I8_9SAUR</name>
<sequence>MERAPGSQGGKAEGIFSHLETLEASARKKQREKREHEENVDRMKARIKELRRQRDLLRAKLEVCRSQIVGVKDKTKSGPLTSKATEIQQVLLEWKTESAKELLHVFRLAGLSGKLTKQGVCLCISTAFEGTYLDSYYLDLHIHQPVRILRHSVPPFIPLEHIARKHLQTDIKRFLSVLSNHLNAYAGRKFQADQLQERFAAFLEGHLQGNSLYNLLKFNYGVAGEDQTFPFTAKLTYGDPMSAFPTEVTVACKENSPASMLDMAAVHLPLFQEKSLHEAFHCITTSEENQSPSSLLGLPASSTGVTSDDNTAL</sequence>
<evidence type="ECO:0000256" key="4">
    <source>
        <dbReference type="ARBA" id="ARBA00016395"/>
    </source>
</evidence>
<keyword evidence="6" id="KW-0539">Nucleus</keyword>
<dbReference type="PANTHER" id="PTHR14582:SF1">
    <property type="entry name" value="CENTROMERE PROTEIN O"/>
    <property type="match status" value="1"/>
</dbReference>
<evidence type="ECO:0000256" key="8">
    <source>
        <dbReference type="SAM" id="Coils"/>
    </source>
</evidence>
<keyword evidence="8" id="KW-0175">Coiled coil</keyword>
<dbReference type="AlphaFoldDB" id="A0AA35K4I8"/>
<organism evidence="10 11">
    <name type="scientific">Podarcis lilfordi</name>
    <name type="common">Lilford's wall lizard</name>
    <dbReference type="NCBI Taxonomy" id="74358"/>
    <lineage>
        <taxon>Eukaryota</taxon>
        <taxon>Metazoa</taxon>
        <taxon>Chordata</taxon>
        <taxon>Craniata</taxon>
        <taxon>Vertebrata</taxon>
        <taxon>Euteleostomi</taxon>
        <taxon>Lepidosauria</taxon>
        <taxon>Squamata</taxon>
        <taxon>Bifurcata</taxon>
        <taxon>Unidentata</taxon>
        <taxon>Episquamata</taxon>
        <taxon>Laterata</taxon>
        <taxon>Lacertibaenia</taxon>
        <taxon>Lacertidae</taxon>
        <taxon>Podarcis</taxon>
    </lineage>
</organism>
<evidence type="ECO:0000256" key="6">
    <source>
        <dbReference type="ARBA" id="ARBA00023242"/>
    </source>
</evidence>
<reference evidence="10" key="1">
    <citation type="submission" date="2022-12" db="EMBL/GenBank/DDBJ databases">
        <authorList>
            <person name="Alioto T."/>
            <person name="Alioto T."/>
            <person name="Gomez Garrido J."/>
        </authorList>
    </citation>
    <scope>NUCLEOTIDE SEQUENCE</scope>
</reference>
<feature type="compositionally biased region" description="Polar residues" evidence="9">
    <location>
        <begin position="303"/>
        <end position="313"/>
    </location>
</feature>
<dbReference type="Proteomes" id="UP001178461">
    <property type="component" value="Chromosome 3"/>
</dbReference>
<dbReference type="EMBL" id="OX395128">
    <property type="protein sequence ID" value="CAI5771500.1"/>
    <property type="molecule type" value="Genomic_DNA"/>
</dbReference>
<dbReference type="CDD" id="cd23835">
    <property type="entry name" value="DRWD-N_CENP-O"/>
    <property type="match status" value="1"/>
</dbReference>
<evidence type="ECO:0000256" key="1">
    <source>
        <dbReference type="ARBA" id="ARBA00004123"/>
    </source>
</evidence>
<feature type="region of interest" description="Disordered" evidence="9">
    <location>
        <begin position="289"/>
        <end position="313"/>
    </location>
</feature>
<proteinExistence type="inferred from homology"/>
<dbReference type="Pfam" id="PF09496">
    <property type="entry name" value="CENP-O"/>
    <property type="match status" value="1"/>
</dbReference>
<gene>
    <name evidence="10" type="ORF">PODLI_1B042232</name>
</gene>
<feature type="compositionally biased region" description="Low complexity" evidence="9">
    <location>
        <begin position="291"/>
        <end position="302"/>
    </location>
</feature>
<comment type="similarity">
    <text evidence="3">Belongs to the CENP-O/MCM21 family.</text>
</comment>
<accession>A0AA35K4I8</accession>
<keyword evidence="7" id="KW-0137">Centromere</keyword>
<dbReference type="PANTHER" id="PTHR14582">
    <property type="entry name" value="INNER KINETOCHORE SUBUNIT MAL2"/>
    <property type="match status" value="1"/>
</dbReference>
<evidence type="ECO:0000256" key="5">
    <source>
        <dbReference type="ARBA" id="ARBA00022454"/>
    </source>
</evidence>
<keyword evidence="5" id="KW-0158">Chromosome</keyword>
<feature type="coiled-coil region" evidence="8">
    <location>
        <begin position="19"/>
        <end position="67"/>
    </location>
</feature>
<dbReference type="GO" id="GO:0005634">
    <property type="term" value="C:nucleus"/>
    <property type="evidence" value="ECO:0007669"/>
    <property type="project" value="UniProtKB-SubCell"/>
</dbReference>
<evidence type="ECO:0000256" key="3">
    <source>
        <dbReference type="ARBA" id="ARBA00007321"/>
    </source>
</evidence>
<dbReference type="CDD" id="cd23836">
    <property type="entry name" value="DRWD-C_CENP-O"/>
    <property type="match status" value="1"/>
</dbReference>
<evidence type="ECO:0000256" key="2">
    <source>
        <dbReference type="ARBA" id="ARBA00004584"/>
    </source>
</evidence>
<keyword evidence="11" id="KW-1185">Reference proteome</keyword>